<name>A0A3Q8BS68_9BACT</name>
<evidence type="ECO:0000313" key="1">
    <source>
        <dbReference type="EMBL" id="ASQ41204.1"/>
    </source>
</evidence>
<organism evidence="1">
    <name type="scientific">Candidatus Magnetananas rongchengensis</name>
    <dbReference type="NCBI Taxonomy" id="1463558"/>
    <lineage>
        <taxon>Bacteria</taxon>
        <taxon>Pseudomonadati</taxon>
        <taxon>Thermodesulfobacteriota</taxon>
        <taxon>Desulfobacteria</taxon>
        <taxon>Desulfobacterales</taxon>
        <taxon>Desulfobacteraceae</taxon>
        <taxon>Candidatus Magnetananas</taxon>
    </lineage>
</organism>
<dbReference type="EMBL" id="KY084568">
    <property type="protein sequence ID" value="ASQ41204.1"/>
    <property type="molecule type" value="Genomic_DNA"/>
</dbReference>
<reference evidence="1" key="1">
    <citation type="submission" date="2016-11" db="EMBL/GenBank/DDBJ databases">
        <title>Region harboring genes involved in magnetosome formation of Candidatus Magnetananas rongchenensis.</title>
        <authorList>
            <person name="Wang M."/>
            <person name="Chen Y.-R."/>
            <person name="Zhang W."/>
            <person name="Pan H."/>
            <person name="Xiao T."/>
            <person name="Wu L.-F."/>
        </authorList>
    </citation>
    <scope>NUCLEOTIDE SEQUENCE</scope>
</reference>
<sequence>MAINLDQWVTITCFVLFPDLYGISSQQTISYEFKNGKGLDYGMIRISAKMKSPNKYNLAIVD</sequence>
<dbReference type="AlphaFoldDB" id="A0A3Q8BS68"/>
<accession>A0A3Q8BS68</accession>
<proteinExistence type="predicted"/>
<protein>
    <submittedName>
        <fullName evidence="1">Uncharacterized protein</fullName>
    </submittedName>
</protein>